<protein>
    <submittedName>
        <fullName evidence="2">Uncharacterized protein</fullName>
    </submittedName>
</protein>
<dbReference type="AlphaFoldDB" id="A0A026WLM2"/>
<organism evidence="2 3">
    <name type="scientific">Ooceraea biroi</name>
    <name type="common">Clonal raider ant</name>
    <name type="synonym">Cerapachys biroi</name>
    <dbReference type="NCBI Taxonomy" id="2015173"/>
    <lineage>
        <taxon>Eukaryota</taxon>
        <taxon>Metazoa</taxon>
        <taxon>Ecdysozoa</taxon>
        <taxon>Arthropoda</taxon>
        <taxon>Hexapoda</taxon>
        <taxon>Insecta</taxon>
        <taxon>Pterygota</taxon>
        <taxon>Neoptera</taxon>
        <taxon>Endopterygota</taxon>
        <taxon>Hymenoptera</taxon>
        <taxon>Apocrita</taxon>
        <taxon>Aculeata</taxon>
        <taxon>Formicoidea</taxon>
        <taxon>Formicidae</taxon>
        <taxon>Dorylinae</taxon>
        <taxon>Ooceraea</taxon>
    </lineage>
</organism>
<evidence type="ECO:0000256" key="1">
    <source>
        <dbReference type="SAM" id="MobiDB-lite"/>
    </source>
</evidence>
<name>A0A026WLM2_OOCBI</name>
<reference evidence="2 3" key="1">
    <citation type="journal article" date="2014" name="Curr. Biol.">
        <title>The genome of the clonal raider ant Cerapachys biroi.</title>
        <authorList>
            <person name="Oxley P.R."/>
            <person name="Ji L."/>
            <person name="Fetter-Pruneda I."/>
            <person name="McKenzie S.K."/>
            <person name="Li C."/>
            <person name="Hu H."/>
            <person name="Zhang G."/>
            <person name="Kronauer D.J."/>
        </authorList>
    </citation>
    <scope>NUCLEOTIDE SEQUENCE [LARGE SCALE GENOMIC DNA]</scope>
</reference>
<accession>A0A026WLM2</accession>
<evidence type="ECO:0000313" key="2">
    <source>
        <dbReference type="EMBL" id="EZA55999.1"/>
    </source>
</evidence>
<feature type="region of interest" description="Disordered" evidence="1">
    <location>
        <begin position="1"/>
        <end position="50"/>
    </location>
</feature>
<proteinExistence type="predicted"/>
<dbReference type="Proteomes" id="UP000053097">
    <property type="component" value="Unassembled WGS sequence"/>
</dbReference>
<feature type="compositionally biased region" description="Basic and acidic residues" evidence="1">
    <location>
        <begin position="19"/>
        <end position="36"/>
    </location>
</feature>
<gene>
    <name evidence="2" type="ORF">X777_03684</name>
</gene>
<sequence>MHRTEKKKSDIADQLTGGEKNEEGRKVGTVEERREGVAGTQYPEQTHSTV</sequence>
<dbReference type="EMBL" id="KK107182">
    <property type="protein sequence ID" value="EZA55999.1"/>
    <property type="molecule type" value="Genomic_DNA"/>
</dbReference>
<evidence type="ECO:0000313" key="3">
    <source>
        <dbReference type="Proteomes" id="UP000053097"/>
    </source>
</evidence>
<keyword evidence="3" id="KW-1185">Reference proteome</keyword>